<comment type="caution">
    <text evidence="1">The sequence shown here is derived from an EMBL/GenBank/DDBJ whole genome shotgun (WGS) entry which is preliminary data.</text>
</comment>
<evidence type="ECO:0000313" key="2">
    <source>
        <dbReference type="Proteomes" id="UP000283530"/>
    </source>
</evidence>
<dbReference type="AlphaFoldDB" id="A0A3S3N153"/>
<reference evidence="1 2" key="1">
    <citation type="journal article" date="2019" name="Nat. Plants">
        <title>Stout camphor tree genome fills gaps in understanding of flowering plant genome evolution.</title>
        <authorList>
            <person name="Chaw S.M."/>
            <person name="Liu Y.C."/>
            <person name="Wu Y.W."/>
            <person name="Wang H.Y."/>
            <person name="Lin C.I."/>
            <person name="Wu C.S."/>
            <person name="Ke H.M."/>
            <person name="Chang L.Y."/>
            <person name="Hsu C.Y."/>
            <person name="Yang H.T."/>
            <person name="Sudianto E."/>
            <person name="Hsu M.H."/>
            <person name="Wu K.P."/>
            <person name="Wang L.N."/>
            <person name="Leebens-Mack J.H."/>
            <person name="Tsai I.J."/>
        </authorList>
    </citation>
    <scope>NUCLEOTIDE SEQUENCE [LARGE SCALE GENOMIC DNA]</scope>
    <source>
        <strain evidence="2">cv. Chaw 1501</strain>
        <tissue evidence="1">Young leaves</tissue>
    </source>
</reference>
<protein>
    <submittedName>
        <fullName evidence="1">Uncharacterized protein</fullName>
    </submittedName>
</protein>
<dbReference type="Proteomes" id="UP000283530">
    <property type="component" value="Unassembled WGS sequence"/>
</dbReference>
<sequence length="110" mass="12446">MQSEEKLTWKEDLGAAERGLESYGLLPLCIASPTRRTWIDRLKMRFVLVISIDRDISVTYPTVNPHLLNFGVLRYPGQARLNGLIKQNASDAGQYGLTRIGCRLRIANPF</sequence>
<organism evidence="1 2">
    <name type="scientific">Cinnamomum micranthum f. kanehirae</name>
    <dbReference type="NCBI Taxonomy" id="337451"/>
    <lineage>
        <taxon>Eukaryota</taxon>
        <taxon>Viridiplantae</taxon>
        <taxon>Streptophyta</taxon>
        <taxon>Embryophyta</taxon>
        <taxon>Tracheophyta</taxon>
        <taxon>Spermatophyta</taxon>
        <taxon>Magnoliopsida</taxon>
        <taxon>Magnoliidae</taxon>
        <taxon>Laurales</taxon>
        <taxon>Lauraceae</taxon>
        <taxon>Cinnamomum</taxon>
    </lineage>
</organism>
<gene>
    <name evidence="1" type="ORF">CKAN_01519100</name>
</gene>
<keyword evidence="2" id="KW-1185">Reference proteome</keyword>
<proteinExistence type="predicted"/>
<name>A0A3S3N153_9MAGN</name>
<evidence type="ECO:0000313" key="1">
    <source>
        <dbReference type="EMBL" id="RWR86301.1"/>
    </source>
</evidence>
<accession>A0A3S3N153</accession>
<dbReference type="EMBL" id="QPKB01000006">
    <property type="protein sequence ID" value="RWR86301.1"/>
    <property type="molecule type" value="Genomic_DNA"/>
</dbReference>